<accession>A0A430AUC3</accession>
<organism evidence="5 6">
    <name type="scientific">Vagococcus carniphilus</name>
    <dbReference type="NCBI Taxonomy" id="218144"/>
    <lineage>
        <taxon>Bacteria</taxon>
        <taxon>Bacillati</taxon>
        <taxon>Bacillota</taxon>
        <taxon>Bacilli</taxon>
        <taxon>Lactobacillales</taxon>
        <taxon>Enterococcaceae</taxon>
        <taxon>Vagococcus</taxon>
    </lineage>
</organism>
<dbReference type="InterPro" id="IPR029058">
    <property type="entry name" value="AB_hydrolase_fold"/>
</dbReference>
<evidence type="ECO:0000256" key="4">
    <source>
        <dbReference type="SAM" id="Phobius"/>
    </source>
</evidence>
<dbReference type="OrthoDB" id="9814760at2"/>
<protein>
    <submittedName>
        <fullName evidence="5">Uncharacterized protein</fullName>
    </submittedName>
</protein>
<sequence length="445" mass="50094">MQIVSIILILSILSLIGVTFFNKNKTIKKRAIYLTLPLSVILLILIGFRWQLIPILLSVLLGLCFYFFNRKNEKSNNNLFFRILKVSFYAVVCLISILPAIVFPYFQFDKPSGENEVGAKEEYFVDSSRQIKLNNNNKTNRVIKVTLFYPAEVKSESMLQVSQDMNQLSDSLSKAQGISSIFTKHFNSIKTNAYVDAKVKGKKESYPLILFSHGMGSYNTQSTFQMAELASHGYVIASIEHPGDAAVSYTSSRELIPYANEKILGANKEDLSYLDEYNVEWVKDAKVVMNQLQKSNDTISSTINFDKIGYLGFSYGGATALQSLMTDSKIKAAVDLDGALFGPDVPDKGIEKPFLLINSSASIASMIPKKEQTSEEKEYFKELMRKNSLVKGNEVVHEIIPHSNHVSFTDLSASTKILNEKEGNAFKNYHIINQLTLKFFNQHLK</sequence>
<feature type="transmembrane region" description="Helical" evidence="4">
    <location>
        <begin position="30"/>
        <end position="46"/>
    </location>
</feature>
<evidence type="ECO:0000256" key="2">
    <source>
        <dbReference type="ARBA" id="ARBA00022963"/>
    </source>
</evidence>
<comment type="caution">
    <text evidence="5">The sequence shown here is derived from an EMBL/GenBank/DDBJ whole genome shotgun (WGS) entry which is preliminary data.</text>
</comment>
<dbReference type="AlphaFoldDB" id="A0A430AUC3"/>
<keyword evidence="4" id="KW-1133">Transmembrane helix</keyword>
<dbReference type="GO" id="GO:0003847">
    <property type="term" value="F:1-alkyl-2-acetylglycerophosphocholine esterase activity"/>
    <property type="evidence" value="ECO:0007669"/>
    <property type="project" value="TreeGrafter"/>
</dbReference>
<evidence type="ECO:0000256" key="1">
    <source>
        <dbReference type="ARBA" id="ARBA00022801"/>
    </source>
</evidence>
<evidence type="ECO:0000256" key="3">
    <source>
        <dbReference type="ARBA" id="ARBA00023098"/>
    </source>
</evidence>
<evidence type="ECO:0000313" key="5">
    <source>
        <dbReference type="EMBL" id="RSU11657.1"/>
    </source>
</evidence>
<feature type="transmembrane region" description="Helical" evidence="4">
    <location>
        <begin position="52"/>
        <end position="68"/>
    </location>
</feature>
<dbReference type="GO" id="GO:0016042">
    <property type="term" value="P:lipid catabolic process"/>
    <property type="evidence" value="ECO:0007669"/>
    <property type="project" value="UniProtKB-KW"/>
</dbReference>
<dbReference type="GeneID" id="95580890"/>
<dbReference type="EMBL" id="NGKB01000013">
    <property type="protein sequence ID" value="RSU11657.1"/>
    <property type="molecule type" value="Genomic_DNA"/>
</dbReference>
<keyword evidence="1" id="KW-0378">Hydrolase</keyword>
<dbReference type="Proteomes" id="UP000288028">
    <property type="component" value="Unassembled WGS sequence"/>
</dbReference>
<dbReference type="RefSeq" id="WP_126795554.1">
    <property type="nucleotide sequence ID" value="NZ_CP060720.1"/>
</dbReference>
<keyword evidence="4" id="KW-0472">Membrane</keyword>
<gene>
    <name evidence="5" type="ORF">CBF28_11895</name>
</gene>
<feature type="transmembrane region" description="Helical" evidence="4">
    <location>
        <begin position="6"/>
        <end position="23"/>
    </location>
</feature>
<keyword evidence="4" id="KW-0812">Transmembrane</keyword>
<dbReference type="Gene3D" id="3.40.50.1820">
    <property type="entry name" value="alpha/beta hydrolase"/>
    <property type="match status" value="1"/>
</dbReference>
<keyword evidence="3" id="KW-0443">Lipid metabolism</keyword>
<dbReference type="PANTHER" id="PTHR10272:SF0">
    <property type="entry name" value="PLATELET-ACTIVATING FACTOR ACETYLHYDROLASE"/>
    <property type="match status" value="1"/>
</dbReference>
<feature type="transmembrane region" description="Helical" evidence="4">
    <location>
        <begin position="88"/>
        <end position="106"/>
    </location>
</feature>
<keyword evidence="2" id="KW-0442">Lipid degradation</keyword>
<evidence type="ECO:0000313" key="6">
    <source>
        <dbReference type="Proteomes" id="UP000288028"/>
    </source>
</evidence>
<dbReference type="PANTHER" id="PTHR10272">
    <property type="entry name" value="PLATELET-ACTIVATING FACTOR ACETYLHYDROLASE"/>
    <property type="match status" value="1"/>
</dbReference>
<reference evidence="5 6" key="1">
    <citation type="submission" date="2017-05" db="EMBL/GenBank/DDBJ databases">
        <title>Vagococcus spp. assemblies.</title>
        <authorList>
            <person name="Gulvik C.A."/>
        </authorList>
    </citation>
    <scope>NUCLEOTIDE SEQUENCE [LARGE SCALE GENOMIC DNA]</scope>
    <source>
        <strain evidence="5 6">SS1714</strain>
    </source>
</reference>
<dbReference type="Pfam" id="PF03403">
    <property type="entry name" value="PAF-AH_p_II"/>
    <property type="match status" value="2"/>
</dbReference>
<keyword evidence="6" id="KW-1185">Reference proteome</keyword>
<dbReference type="SUPFAM" id="SSF53474">
    <property type="entry name" value="alpha/beta-Hydrolases"/>
    <property type="match status" value="1"/>
</dbReference>
<proteinExistence type="predicted"/>
<name>A0A430AUC3_9ENTE</name>